<reference evidence="2 3" key="1">
    <citation type="journal article" date="2015" name="Nature">
        <title>rRNA introns, odd ribosomes, and small enigmatic genomes across a large radiation of phyla.</title>
        <authorList>
            <person name="Brown C.T."/>
            <person name="Hug L.A."/>
            <person name="Thomas B.C."/>
            <person name="Sharon I."/>
            <person name="Castelle C.J."/>
            <person name="Singh A."/>
            <person name="Wilkins M.J."/>
            <person name="Williams K.H."/>
            <person name="Banfield J.F."/>
        </authorList>
    </citation>
    <scope>NUCLEOTIDE SEQUENCE [LARGE SCALE GENOMIC DNA]</scope>
</reference>
<sequence>MTDGGKERSSPRSDDVRAGGSLKRITCPNNQRKETENV</sequence>
<organism evidence="2 3">
    <name type="scientific">Candidatus Gottesmanbacteria bacterium GW2011_GWB1_49_7</name>
    <dbReference type="NCBI Taxonomy" id="1618448"/>
    <lineage>
        <taxon>Bacteria</taxon>
        <taxon>Candidatus Gottesmaniibacteriota</taxon>
    </lineage>
</organism>
<dbReference type="Proteomes" id="UP000034588">
    <property type="component" value="Unassembled WGS sequence"/>
</dbReference>
<protein>
    <submittedName>
        <fullName evidence="2">Uncharacterized protein</fullName>
    </submittedName>
</protein>
<name>A0A0G1W3S2_9BACT</name>
<comment type="caution">
    <text evidence="2">The sequence shown here is derived from an EMBL/GenBank/DDBJ whole genome shotgun (WGS) entry which is preliminary data.</text>
</comment>
<evidence type="ECO:0000313" key="3">
    <source>
        <dbReference type="Proteomes" id="UP000034588"/>
    </source>
</evidence>
<feature type="compositionally biased region" description="Basic and acidic residues" evidence="1">
    <location>
        <begin position="1"/>
        <end position="17"/>
    </location>
</feature>
<gene>
    <name evidence="2" type="ORF">UY48_C0002G0044</name>
</gene>
<evidence type="ECO:0000256" key="1">
    <source>
        <dbReference type="SAM" id="MobiDB-lite"/>
    </source>
</evidence>
<dbReference type="EMBL" id="LCQD01000002">
    <property type="protein sequence ID" value="KKW13353.1"/>
    <property type="molecule type" value="Genomic_DNA"/>
</dbReference>
<accession>A0A0G1W3S2</accession>
<evidence type="ECO:0000313" key="2">
    <source>
        <dbReference type="EMBL" id="KKW13353.1"/>
    </source>
</evidence>
<feature type="region of interest" description="Disordered" evidence="1">
    <location>
        <begin position="1"/>
        <end position="38"/>
    </location>
</feature>
<proteinExistence type="predicted"/>
<dbReference type="AlphaFoldDB" id="A0A0G1W3S2"/>